<evidence type="ECO:0000313" key="1">
    <source>
        <dbReference type="EMBL" id="OGG50308.1"/>
    </source>
</evidence>
<dbReference type="Proteomes" id="UP000178370">
    <property type="component" value="Unassembled WGS sequence"/>
</dbReference>
<dbReference type="STRING" id="1798482.A2763_01445"/>
<organism evidence="1 2">
    <name type="scientific">Candidatus Kaiserbacteria bacterium RIFCSPHIGHO2_01_FULL_54_36</name>
    <dbReference type="NCBI Taxonomy" id="1798482"/>
    <lineage>
        <taxon>Bacteria</taxon>
        <taxon>Candidatus Kaiseribacteriota</taxon>
    </lineage>
</organism>
<dbReference type="AlphaFoldDB" id="A0A1F6CMJ4"/>
<accession>A0A1F6CMJ4</accession>
<dbReference type="GO" id="GO:0003700">
    <property type="term" value="F:DNA-binding transcription factor activity"/>
    <property type="evidence" value="ECO:0007669"/>
    <property type="project" value="InterPro"/>
</dbReference>
<comment type="caution">
    <text evidence="1">The sequence shown here is derived from an EMBL/GenBank/DDBJ whole genome shotgun (WGS) entry which is preliminary data.</text>
</comment>
<gene>
    <name evidence="1" type="ORF">A2763_01445</name>
</gene>
<reference evidence="1 2" key="1">
    <citation type="journal article" date="2016" name="Nat. Commun.">
        <title>Thousands of microbial genomes shed light on interconnected biogeochemical processes in an aquifer system.</title>
        <authorList>
            <person name="Anantharaman K."/>
            <person name="Brown C.T."/>
            <person name="Hug L.A."/>
            <person name="Sharon I."/>
            <person name="Castelle C.J."/>
            <person name="Probst A.J."/>
            <person name="Thomas B.C."/>
            <person name="Singh A."/>
            <person name="Wilkins M.J."/>
            <person name="Karaoz U."/>
            <person name="Brodie E.L."/>
            <person name="Williams K.H."/>
            <person name="Hubbard S.S."/>
            <person name="Banfield J.F."/>
        </authorList>
    </citation>
    <scope>NUCLEOTIDE SEQUENCE [LARGE SCALE GENOMIC DNA]</scope>
</reference>
<sequence>MGTIAAISVGLKRESVAKIIPNHDLGICMMRMPMEQAQREKFLQLFDAHADELFSYCRSRIRDQTRALELIEATFMKSWDHMRIGRQLNAGRLYKVLDELLHTENTKSFA</sequence>
<evidence type="ECO:0000313" key="2">
    <source>
        <dbReference type="Proteomes" id="UP000178370"/>
    </source>
</evidence>
<dbReference type="SUPFAM" id="SSF88946">
    <property type="entry name" value="Sigma2 domain of RNA polymerase sigma factors"/>
    <property type="match status" value="1"/>
</dbReference>
<dbReference type="EMBL" id="MFKV01000015">
    <property type="protein sequence ID" value="OGG50308.1"/>
    <property type="molecule type" value="Genomic_DNA"/>
</dbReference>
<dbReference type="GO" id="GO:0006352">
    <property type="term" value="P:DNA-templated transcription initiation"/>
    <property type="evidence" value="ECO:0007669"/>
    <property type="project" value="InterPro"/>
</dbReference>
<proteinExistence type="predicted"/>
<name>A0A1F6CMJ4_9BACT</name>
<dbReference type="Gene3D" id="1.10.1740.10">
    <property type="match status" value="1"/>
</dbReference>
<dbReference type="InterPro" id="IPR013325">
    <property type="entry name" value="RNA_pol_sigma_r2"/>
</dbReference>
<protein>
    <submittedName>
        <fullName evidence="1">Uncharacterized protein</fullName>
    </submittedName>
</protein>